<sequence>MRDACGGRDGHDGRHSRSVKTMAVFSAMVFVIMTVTMLLTGAAIVTLGRLRLIGGDPRGITILMFAVVSVIVGTLLSRLIGKRPIDFIVDINEATKKVSAGDFDVTIDEDGIPATELREMAHNFNVMTGELAGIEILRNDFVENVSHEFKTPIAAIEGYATLLQRRELSEEKRLEYADRILVNATRLSSLTGNILLLSRLDHQRIEAARERFSLDEQIREALLLLEPQWSARGIALDVDLDAVDYVGNAELLEQVWLNLIGNAVKFTADGGTVGVRLRVTGRQVRVGVSDDGPGMDEATMRRIYDRFYQADASRATAGNGLGLTIAKRIVDLHHGTIDVDSSPGAGSTFTVTLPLHESSKV</sequence>
<evidence type="ECO:0000256" key="6">
    <source>
        <dbReference type="ARBA" id="ARBA00022692"/>
    </source>
</evidence>
<dbReference type="Pfam" id="PF02518">
    <property type="entry name" value="HATPase_c"/>
    <property type="match status" value="1"/>
</dbReference>
<keyword evidence="5" id="KW-0808">Transferase</keyword>
<gene>
    <name evidence="13" type="ORF">JS533_004980</name>
</gene>
<keyword evidence="14" id="KW-1185">Reference proteome</keyword>
<dbReference type="InterPro" id="IPR003661">
    <property type="entry name" value="HisK_dim/P_dom"/>
</dbReference>
<keyword evidence="10" id="KW-0472">Membrane</keyword>
<dbReference type="SUPFAM" id="SSF55874">
    <property type="entry name" value="ATPase domain of HSP90 chaperone/DNA topoisomerase II/histidine kinase"/>
    <property type="match status" value="1"/>
</dbReference>
<dbReference type="Gene3D" id="6.10.340.10">
    <property type="match status" value="1"/>
</dbReference>
<reference evidence="13 14" key="2">
    <citation type="journal article" date="2021" name="Syst. Appl. Microbiol.">
        <title>Phylogenetic classification of ten novel species belonging to the genus Bifidobacterium comprising B. phasiani sp. nov., B. pongonis sp. nov., B. saguinibicoloris sp. nov., B. colobi sp. nov., B. simiiventris sp. nov., B. santillanense sp. nov., B. miconis sp. nov., B. amazonense sp. nov., B. pluvialisilvae sp. nov., and B. miconisargentati sp. nov.</title>
        <authorList>
            <person name="Lugli G.A."/>
            <person name="Calvete-Torre I."/>
            <person name="Alessandri G."/>
            <person name="Milani C."/>
            <person name="Turroni F."/>
            <person name="Laiolo P."/>
            <person name="Ossiprandi M.C."/>
            <person name="Margolles A."/>
            <person name="Ruiz L."/>
            <person name="Ventura M."/>
        </authorList>
    </citation>
    <scope>NUCLEOTIDE SEQUENCE [LARGE SCALE GENOMIC DNA]</scope>
    <source>
        <strain evidence="13 14">MA1</strain>
    </source>
</reference>
<dbReference type="EC" id="2.7.13.3" evidence="3"/>
<dbReference type="GO" id="GO:0016301">
    <property type="term" value="F:kinase activity"/>
    <property type="evidence" value="ECO:0007669"/>
    <property type="project" value="UniProtKB-KW"/>
</dbReference>
<dbReference type="InterPro" id="IPR004358">
    <property type="entry name" value="Sig_transdc_His_kin-like_C"/>
</dbReference>
<dbReference type="SMART" id="SM00387">
    <property type="entry name" value="HATPase_c"/>
    <property type="match status" value="1"/>
</dbReference>
<evidence type="ECO:0000256" key="1">
    <source>
        <dbReference type="ARBA" id="ARBA00000085"/>
    </source>
</evidence>
<dbReference type="PANTHER" id="PTHR43711">
    <property type="entry name" value="TWO-COMPONENT HISTIDINE KINASE"/>
    <property type="match status" value="1"/>
</dbReference>
<dbReference type="EMBL" id="JAFEJT020000014">
    <property type="protein sequence ID" value="MCH9275628.1"/>
    <property type="molecule type" value="Genomic_DNA"/>
</dbReference>
<dbReference type="PROSITE" id="PS50885">
    <property type="entry name" value="HAMP"/>
    <property type="match status" value="1"/>
</dbReference>
<dbReference type="CDD" id="cd00082">
    <property type="entry name" value="HisKA"/>
    <property type="match status" value="1"/>
</dbReference>
<dbReference type="InterPro" id="IPR003594">
    <property type="entry name" value="HATPase_dom"/>
</dbReference>
<dbReference type="PROSITE" id="PS50109">
    <property type="entry name" value="HIS_KIN"/>
    <property type="match status" value="1"/>
</dbReference>
<dbReference type="InterPro" id="IPR036097">
    <property type="entry name" value="HisK_dim/P_sf"/>
</dbReference>
<feature type="domain" description="Histidine kinase" evidence="11">
    <location>
        <begin position="144"/>
        <end position="357"/>
    </location>
</feature>
<dbReference type="InterPro" id="IPR005467">
    <property type="entry name" value="His_kinase_dom"/>
</dbReference>
<dbReference type="PANTHER" id="PTHR43711:SF1">
    <property type="entry name" value="HISTIDINE KINASE 1"/>
    <property type="match status" value="1"/>
</dbReference>
<dbReference type="InterPro" id="IPR050736">
    <property type="entry name" value="Sensor_HK_Regulatory"/>
</dbReference>
<proteinExistence type="predicted"/>
<evidence type="ECO:0000256" key="9">
    <source>
        <dbReference type="ARBA" id="ARBA00023012"/>
    </source>
</evidence>
<accession>A0ABS9VU53</accession>
<dbReference type="SMART" id="SM00388">
    <property type="entry name" value="HisKA"/>
    <property type="match status" value="1"/>
</dbReference>
<keyword evidence="4" id="KW-0597">Phosphoprotein</keyword>
<comment type="subcellular location">
    <subcellularLocation>
        <location evidence="2">Cell membrane</location>
    </subcellularLocation>
</comment>
<dbReference type="Pfam" id="PF00512">
    <property type="entry name" value="HisKA"/>
    <property type="match status" value="1"/>
</dbReference>
<comment type="catalytic activity">
    <reaction evidence="1">
        <text>ATP + protein L-histidine = ADP + protein N-phospho-L-histidine.</text>
        <dbReference type="EC" id="2.7.13.3"/>
    </reaction>
</comment>
<dbReference type="Pfam" id="PF00672">
    <property type="entry name" value="HAMP"/>
    <property type="match status" value="1"/>
</dbReference>
<evidence type="ECO:0000256" key="2">
    <source>
        <dbReference type="ARBA" id="ARBA00004236"/>
    </source>
</evidence>
<organism evidence="13 14">
    <name type="scientific">Bifidobacterium amazonense</name>
    <dbReference type="NCBI Taxonomy" id="2809027"/>
    <lineage>
        <taxon>Bacteria</taxon>
        <taxon>Bacillati</taxon>
        <taxon>Actinomycetota</taxon>
        <taxon>Actinomycetes</taxon>
        <taxon>Bifidobacteriales</taxon>
        <taxon>Bifidobacteriaceae</taxon>
        <taxon>Bifidobacterium</taxon>
    </lineage>
</organism>
<dbReference type="CDD" id="cd06225">
    <property type="entry name" value="HAMP"/>
    <property type="match status" value="1"/>
</dbReference>
<evidence type="ECO:0000259" key="12">
    <source>
        <dbReference type="PROSITE" id="PS50885"/>
    </source>
</evidence>
<evidence type="ECO:0000256" key="3">
    <source>
        <dbReference type="ARBA" id="ARBA00012438"/>
    </source>
</evidence>
<keyword evidence="9" id="KW-0902">Two-component regulatory system</keyword>
<feature type="transmembrane region" description="Helical" evidence="10">
    <location>
        <begin position="59"/>
        <end position="80"/>
    </location>
</feature>
<feature type="transmembrane region" description="Helical" evidence="10">
    <location>
        <begin position="21"/>
        <end position="47"/>
    </location>
</feature>
<dbReference type="Gene3D" id="3.30.565.10">
    <property type="entry name" value="Histidine kinase-like ATPase, C-terminal domain"/>
    <property type="match status" value="1"/>
</dbReference>
<dbReference type="Proteomes" id="UP000710815">
    <property type="component" value="Unassembled WGS sequence"/>
</dbReference>
<evidence type="ECO:0000259" key="11">
    <source>
        <dbReference type="PROSITE" id="PS50109"/>
    </source>
</evidence>
<reference evidence="13 14" key="1">
    <citation type="journal article" date="2021" name="Environ. Microbiol.">
        <title>Genetic insights into the dark matter of the mammalian gut microbiota through targeted genome reconstruction.</title>
        <authorList>
            <person name="Lugli G.A."/>
            <person name="Alessandri G."/>
            <person name="Milani C."/>
            <person name="Viappiani A."/>
            <person name="Fontana F."/>
            <person name="Tarracchini C."/>
            <person name="Mancabelli L."/>
            <person name="Argentini C."/>
            <person name="Ruiz L."/>
            <person name="Margolles A."/>
            <person name="van Sinderen D."/>
            <person name="Turroni F."/>
            <person name="Ventura M."/>
        </authorList>
    </citation>
    <scope>NUCLEOTIDE SEQUENCE [LARGE SCALE GENOMIC DNA]</scope>
    <source>
        <strain evidence="13 14">MA1</strain>
    </source>
</reference>
<evidence type="ECO:0000313" key="14">
    <source>
        <dbReference type="Proteomes" id="UP000710815"/>
    </source>
</evidence>
<evidence type="ECO:0000256" key="4">
    <source>
        <dbReference type="ARBA" id="ARBA00022553"/>
    </source>
</evidence>
<keyword evidence="6 10" id="KW-0812">Transmembrane</keyword>
<evidence type="ECO:0000256" key="5">
    <source>
        <dbReference type="ARBA" id="ARBA00022679"/>
    </source>
</evidence>
<comment type="caution">
    <text evidence="13">The sequence shown here is derived from an EMBL/GenBank/DDBJ whole genome shotgun (WGS) entry which is preliminary data.</text>
</comment>
<dbReference type="InterPro" id="IPR003660">
    <property type="entry name" value="HAMP_dom"/>
</dbReference>
<dbReference type="InterPro" id="IPR036890">
    <property type="entry name" value="HATPase_C_sf"/>
</dbReference>
<dbReference type="Gene3D" id="1.10.287.130">
    <property type="match status" value="1"/>
</dbReference>
<evidence type="ECO:0000313" key="13">
    <source>
        <dbReference type="EMBL" id="MCH9275628.1"/>
    </source>
</evidence>
<name>A0ABS9VU53_9BIFI</name>
<dbReference type="RefSeq" id="WP_241513389.1">
    <property type="nucleotide sequence ID" value="NZ_JAFEJT020000014.1"/>
</dbReference>
<evidence type="ECO:0000256" key="10">
    <source>
        <dbReference type="SAM" id="Phobius"/>
    </source>
</evidence>
<protein>
    <recommendedName>
        <fullName evidence="3">histidine kinase</fullName>
        <ecNumber evidence="3">2.7.13.3</ecNumber>
    </recommendedName>
</protein>
<dbReference type="SMART" id="SM00304">
    <property type="entry name" value="HAMP"/>
    <property type="match status" value="1"/>
</dbReference>
<keyword evidence="7 13" id="KW-0418">Kinase</keyword>
<keyword evidence="8 10" id="KW-1133">Transmembrane helix</keyword>
<feature type="domain" description="HAMP" evidence="12">
    <location>
        <begin position="88"/>
        <end position="136"/>
    </location>
</feature>
<dbReference type="SUPFAM" id="SSF47384">
    <property type="entry name" value="Homodimeric domain of signal transducing histidine kinase"/>
    <property type="match status" value="1"/>
</dbReference>
<dbReference type="CDD" id="cd00075">
    <property type="entry name" value="HATPase"/>
    <property type="match status" value="1"/>
</dbReference>
<evidence type="ECO:0000256" key="7">
    <source>
        <dbReference type="ARBA" id="ARBA00022777"/>
    </source>
</evidence>
<evidence type="ECO:0000256" key="8">
    <source>
        <dbReference type="ARBA" id="ARBA00022989"/>
    </source>
</evidence>
<dbReference type="PRINTS" id="PR00344">
    <property type="entry name" value="BCTRLSENSOR"/>
</dbReference>